<dbReference type="GO" id="GO:0000160">
    <property type="term" value="P:phosphorelay signal transduction system"/>
    <property type="evidence" value="ECO:0007669"/>
    <property type="project" value="InterPro"/>
</dbReference>
<dbReference type="SUPFAM" id="SSF52172">
    <property type="entry name" value="CheY-like"/>
    <property type="match status" value="1"/>
</dbReference>
<comment type="caution">
    <text evidence="4">The sequence shown here is derived from an EMBL/GenBank/DDBJ whole genome shotgun (WGS) entry which is preliminary data.</text>
</comment>
<evidence type="ECO:0000259" key="3">
    <source>
        <dbReference type="PROSITE" id="PS50110"/>
    </source>
</evidence>
<feature type="domain" description="Response regulatory" evidence="3">
    <location>
        <begin position="7"/>
        <end position="122"/>
    </location>
</feature>
<dbReference type="AlphaFoldDB" id="A0A158HZ20"/>
<dbReference type="PROSITE" id="PS50110">
    <property type="entry name" value="RESPONSE_REGULATORY"/>
    <property type="match status" value="1"/>
</dbReference>
<evidence type="ECO:0000313" key="5">
    <source>
        <dbReference type="Proteomes" id="UP000054977"/>
    </source>
</evidence>
<dbReference type="OrthoDB" id="9103936at2"/>
<dbReference type="PANTHER" id="PTHR44591:SF25">
    <property type="entry name" value="CHEMOTAXIS TWO-COMPONENT RESPONSE REGULATOR"/>
    <property type="match status" value="1"/>
</dbReference>
<dbReference type="InterPro" id="IPR001789">
    <property type="entry name" value="Sig_transdc_resp-reg_receiver"/>
</dbReference>
<dbReference type="Proteomes" id="UP000054977">
    <property type="component" value="Unassembled WGS sequence"/>
</dbReference>
<accession>A0A158HZ20</accession>
<dbReference type="RefSeq" id="WP_087659466.1">
    <property type="nucleotide sequence ID" value="NZ_FCNW02000022.1"/>
</dbReference>
<name>A0A158HZ20_9BURK</name>
<evidence type="ECO:0000313" key="4">
    <source>
        <dbReference type="EMBL" id="SAL49635.1"/>
    </source>
</evidence>
<dbReference type="PANTHER" id="PTHR44591">
    <property type="entry name" value="STRESS RESPONSE REGULATOR PROTEIN 1"/>
    <property type="match status" value="1"/>
</dbReference>
<dbReference type="InterPro" id="IPR011006">
    <property type="entry name" value="CheY-like_superfamily"/>
</dbReference>
<keyword evidence="5" id="KW-1185">Reference proteome</keyword>
<gene>
    <name evidence="4" type="ORF">AWB65_04007</name>
</gene>
<dbReference type="STRING" id="326474.AWB65_04007"/>
<proteinExistence type="predicted"/>
<evidence type="ECO:0000256" key="2">
    <source>
        <dbReference type="PROSITE-ProRule" id="PRU00169"/>
    </source>
</evidence>
<protein>
    <submittedName>
        <fullName evidence="4">Two component LuxR family transcriptional regulator</fullName>
    </submittedName>
</protein>
<dbReference type="Pfam" id="PF00072">
    <property type="entry name" value="Response_reg"/>
    <property type="match status" value="1"/>
</dbReference>
<evidence type="ECO:0000256" key="1">
    <source>
        <dbReference type="ARBA" id="ARBA00022553"/>
    </source>
</evidence>
<dbReference type="InterPro" id="IPR050595">
    <property type="entry name" value="Bact_response_regulator"/>
</dbReference>
<feature type="modified residue" description="4-aspartylphosphate" evidence="2">
    <location>
        <position position="59"/>
    </location>
</feature>
<dbReference type="EMBL" id="FCNW02000022">
    <property type="protein sequence ID" value="SAL49635.1"/>
    <property type="molecule type" value="Genomic_DNA"/>
</dbReference>
<keyword evidence="1 2" id="KW-0597">Phosphoprotein</keyword>
<sequence>MSHVKPLVALVDDDESVRRAIKRLLSSAGLAADTFKTGDEFLEMFDSIPSYRPACIVLDVQMPGLNGLEVQQRLAGSGIPVIFITAHDELSVRQQALSAGAAAYLRKPFNDEVLIKAVRTVLNLDAGP</sequence>
<dbReference type="Gene3D" id="3.40.50.2300">
    <property type="match status" value="1"/>
</dbReference>
<dbReference type="SMART" id="SM00448">
    <property type="entry name" value="REC"/>
    <property type="match status" value="1"/>
</dbReference>
<organism evidence="4 5">
    <name type="scientific">Caballeronia humi</name>
    <dbReference type="NCBI Taxonomy" id="326474"/>
    <lineage>
        <taxon>Bacteria</taxon>
        <taxon>Pseudomonadati</taxon>
        <taxon>Pseudomonadota</taxon>
        <taxon>Betaproteobacteria</taxon>
        <taxon>Burkholderiales</taxon>
        <taxon>Burkholderiaceae</taxon>
        <taxon>Caballeronia</taxon>
    </lineage>
</organism>
<reference evidence="4" key="1">
    <citation type="submission" date="2016-01" db="EMBL/GenBank/DDBJ databases">
        <authorList>
            <person name="Peeters C."/>
        </authorList>
    </citation>
    <scope>NUCLEOTIDE SEQUENCE [LARGE SCALE GENOMIC DNA]</scope>
    <source>
        <strain evidence="4">LMG 22934</strain>
    </source>
</reference>